<accession>A0ABR2V9M2</accession>
<evidence type="ECO:0000256" key="2">
    <source>
        <dbReference type="ARBA" id="ARBA00023004"/>
    </source>
</evidence>
<proteinExistence type="predicted"/>
<evidence type="ECO:0000313" key="6">
    <source>
        <dbReference type="Proteomes" id="UP001408356"/>
    </source>
</evidence>
<dbReference type="InterPro" id="IPR038492">
    <property type="entry name" value="GBBH-like_N_sf"/>
</dbReference>
<feature type="compositionally biased region" description="Basic residues" evidence="3">
    <location>
        <begin position="217"/>
        <end position="233"/>
    </location>
</feature>
<feature type="domain" description="Gamma-butyrobetaine hydroxylase-like N-terminal" evidence="4">
    <location>
        <begin position="127"/>
        <end position="190"/>
    </location>
</feature>
<gene>
    <name evidence="5" type="ORF">SUNI508_04106</name>
</gene>
<dbReference type="Gene3D" id="3.30.2020.30">
    <property type="match status" value="1"/>
</dbReference>
<keyword evidence="1" id="KW-0479">Metal-binding</keyword>
<evidence type="ECO:0000313" key="5">
    <source>
        <dbReference type="EMBL" id="KAK9423625.1"/>
    </source>
</evidence>
<dbReference type="EMBL" id="JARVKF010000068">
    <property type="protein sequence ID" value="KAK9423625.1"/>
    <property type="molecule type" value="Genomic_DNA"/>
</dbReference>
<dbReference type="Proteomes" id="UP001408356">
    <property type="component" value="Unassembled WGS sequence"/>
</dbReference>
<evidence type="ECO:0000256" key="1">
    <source>
        <dbReference type="ARBA" id="ARBA00022723"/>
    </source>
</evidence>
<name>A0ABR2V9M2_9PEZI</name>
<reference evidence="5 6" key="1">
    <citation type="journal article" date="2024" name="J. Plant Pathol.">
        <title>Sequence and assembly of the genome of Seiridium unicorne, isolate CBS 538.82, causal agent of cypress canker disease.</title>
        <authorList>
            <person name="Scali E."/>
            <person name="Rocca G.D."/>
            <person name="Danti R."/>
            <person name="Garbelotto M."/>
            <person name="Barberini S."/>
            <person name="Baroncelli R."/>
            <person name="Emiliani G."/>
        </authorList>
    </citation>
    <scope>NUCLEOTIDE SEQUENCE [LARGE SCALE GENOMIC DNA]</scope>
    <source>
        <strain evidence="5 6">BM-138-508</strain>
    </source>
</reference>
<dbReference type="Pfam" id="PF06155">
    <property type="entry name" value="GBBH-like_N"/>
    <property type="match status" value="1"/>
</dbReference>
<keyword evidence="2" id="KW-0408">Iron</keyword>
<evidence type="ECO:0000256" key="3">
    <source>
        <dbReference type="SAM" id="MobiDB-lite"/>
    </source>
</evidence>
<feature type="compositionally biased region" description="Basic and acidic residues" evidence="3">
    <location>
        <begin position="234"/>
        <end position="243"/>
    </location>
</feature>
<organism evidence="5 6">
    <name type="scientific">Seiridium unicorne</name>
    <dbReference type="NCBI Taxonomy" id="138068"/>
    <lineage>
        <taxon>Eukaryota</taxon>
        <taxon>Fungi</taxon>
        <taxon>Dikarya</taxon>
        <taxon>Ascomycota</taxon>
        <taxon>Pezizomycotina</taxon>
        <taxon>Sordariomycetes</taxon>
        <taxon>Xylariomycetidae</taxon>
        <taxon>Amphisphaeriales</taxon>
        <taxon>Sporocadaceae</taxon>
        <taxon>Seiridium</taxon>
    </lineage>
</organism>
<sequence>MLSLPASPRLRPSRSLFSSLSKNVSAVPPSQYYGMPFISSLHHSRAAPKSLKTEDIAALPESGHHGKSSTPILSSPKRAALPRNGQRRVNMIHPGNWAVDPAYMNGSNPDAQREHINILHPESKHPLVVKKSWLRDACACERCVDPSSGQKRFTTCDIPNDLPIDYAKRCENGVLEISWTNDFLTHNSHITRLVGENLEAILAVNNIDSANAVVSKARSKTRKHKGSRKRRTKSGRDKRSKGVETDSGYWAYLLGHEGEHYDDFEDSTGFSDFDF</sequence>
<protein>
    <submittedName>
        <fullName evidence="5">TauD/TfdA-like domain-containing protein</fullName>
    </submittedName>
</protein>
<evidence type="ECO:0000259" key="4">
    <source>
        <dbReference type="Pfam" id="PF06155"/>
    </source>
</evidence>
<feature type="region of interest" description="Disordered" evidence="3">
    <location>
        <begin position="214"/>
        <end position="243"/>
    </location>
</feature>
<dbReference type="InterPro" id="IPR010376">
    <property type="entry name" value="GBBH-like_N"/>
</dbReference>
<keyword evidence="6" id="KW-1185">Reference proteome</keyword>
<comment type="caution">
    <text evidence="5">The sequence shown here is derived from an EMBL/GenBank/DDBJ whole genome shotgun (WGS) entry which is preliminary data.</text>
</comment>